<feature type="compositionally biased region" description="Basic and acidic residues" evidence="1">
    <location>
        <begin position="48"/>
        <end position="66"/>
    </location>
</feature>
<accession>A0ABN3W3G9</accession>
<dbReference type="EMBL" id="BAAAVI010000043">
    <property type="protein sequence ID" value="GAA2888938.1"/>
    <property type="molecule type" value="Genomic_DNA"/>
</dbReference>
<gene>
    <name evidence="2" type="ORF">GCM10010517_53010</name>
</gene>
<feature type="region of interest" description="Disordered" evidence="1">
    <location>
        <begin position="31"/>
        <end position="81"/>
    </location>
</feature>
<comment type="caution">
    <text evidence="2">The sequence shown here is derived from an EMBL/GenBank/DDBJ whole genome shotgun (WGS) entry which is preliminary data.</text>
</comment>
<evidence type="ECO:0000256" key="1">
    <source>
        <dbReference type="SAM" id="MobiDB-lite"/>
    </source>
</evidence>
<name>A0ABN3W3G9_9ACTN</name>
<protein>
    <submittedName>
        <fullName evidence="2">Uncharacterized protein</fullName>
    </submittedName>
</protein>
<sequence length="81" mass="8153">MAARVAKGELPGMVTLVARGDDVHVDTIGVTAYTGDDPSVAGSSAGEPSRDVPGRPPEGARGRGEGDEAGSAEPQGRPRAR</sequence>
<keyword evidence="3" id="KW-1185">Reference proteome</keyword>
<evidence type="ECO:0000313" key="3">
    <source>
        <dbReference type="Proteomes" id="UP001500831"/>
    </source>
</evidence>
<evidence type="ECO:0000313" key="2">
    <source>
        <dbReference type="EMBL" id="GAA2888938.1"/>
    </source>
</evidence>
<organism evidence="2 3">
    <name type="scientific">Streptosporangium fragile</name>
    <dbReference type="NCBI Taxonomy" id="46186"/>
    <lineage>
        <taxon>Bacteria</taxon>
        <taxon>Bacillati</taxon>
        <taxon>Actinomycetota</taxon>
        <taxon>Actinomycetes</taxon>
        <taxon>Streptosporangiales</taxon>
        <taxon>Streptosporangiaceae</taxon>
        <taxon>Streptosporangium</taxon>
    </lineage>
</organism>
<dbReference type="Proteomes" id="UP001500831">
    <property type="component" value="Unassembled WGS sequence"/>
</dbReference>
<dbReference type="RefSeq" id="WP_344977076.1">
    <property type="nucleotide sequence ID" value="NZ_BAAAVI010000043.1"/>
</dbReference>
<reference evidence="2 3" key="1">
    <citation type="journal article" date="2019" name="Int. J. Syst. Evol. Microbiol.">
        <title>The Global Catalogue of Microorganisms (GCM) 10K type strain sequencing project: providing services to taxonomists for standard genome sequencing and annotation.</title>
        <authorList>
            <consortium name="The Broad Institute Genomics Platform"/>
            <consortium name="The Broad Institute Genome Sequencing Center for Infectious Disease"/>
            <person name="Wu L."/>
            <person name="Ma J."/>
        </authorList>
    </citation>
    <scope>NUCLEOTIDE SEQUENCE [LARGE SCALE GENOMIC DNA]</scope>
    <source>
        <strain evidence="2 3">JCM 6242</strain>
    </source>
</reference>
<proteinExistence type="predicted"/>